<evidence type="ECO:0000256" key="1">
    <source>
        <dbReference type="ARBA" id="ARBA00022432"/>
    </source>
</evidence>
<dbReference type="GO" id="GO:0006096">
    <property type="term" value="P:glycolytic process"/>
    <property type="evidence" value="ECO:0007669"/>
    <property type="project" value="UniProtKB-KW"/>
</dbReference>
<dbReference type="PANTHER" id="PTHR11469:SF1">
    <property type="entry name" value="GLUCOSE-6-PHOSPHATE ISOMERASE"/>
    <property type="match status" value="1"/>
</dbReference>
<name>A0A6J6DFG6_9ZZZZ</name>
<dbReference type="EMBL" id="CAEZTH010000044">
    <property type="protein sequence ID" value="CAB4561825.1"/>
    <property type="molecule type" value="Genomic_DNA"/>
</dbReference>
<evidence type="ECO:0000256" key="3">
    <source>
        <dbReference type="ARBA" id="ARBA00023235"/>
    </source>
</evidence>
<keyword evidence="3" id="KW-0413">Isomerase</keyword>
<evidence type="ECO:0000256" key="2">
    <source>
        <dbReference type="ARBA" id="ARBA00023152"/>
    </source>
</evidence>
<dbReference type="GO" id="GO:0097367">
    <property type="term" value="F:carbohydrate derivative binding"/>
    <property type="evidence" value="ECO:0007669"/>
    <property type="project" value="InterPro"/>
</dbReference>
<protein>
    <submittedName>
        <fullName evidence="4">Unannotated protein</fullName>
    </submittedName>
</protein>
<dbReference type="GO" id="GO:0048029">
    <property type="term" value="F:monosaccharide binding"/>
    <property type="evidence" value="ECO:0007669"/>
    <property type="project" value="TreeGrafter"/>
</dbReference>
<evidence type="ECO:0000313" key="4">
    <source>
        <dbReference type="EMBL" id="CAB4561825.1"/>
    </source>
</evidence>
<dbReference type="InterPro" id="IPR046348">
    <property type="entry name" value="SIS_dom_sf"/>
</dbReference>
<dbReference type="Pfam" id="PF00342">
    <property type="entry name" value="PGI"/>
    <property type="match status" value="1"/>
</dbReference>
<sequence>MNFEVATRGASAAAVELFVPELVREKIASRIFAKDHTIWGQEAEAESSIRLGWVDAARQSLELLPELSTLRTEHQGKGLSRIVLCGMGGSSLAPEVIAATAGVELVVLDSTYPSQVSAALSKDLGRTIVVVSSKSGSTVETDSQKRAFEDAFDCAGIDKTERIIIVTDPGSPMQKQATADGYRTFLSNPSVGGRFSALTAFGVVPSMLAGVYMKPILLDAIAAAEVLCRDEPGNPGLVLGVAMARSASSNGFKDKMGIVPVSNQIVGLGDWMEQLIAESMGKIGRGVLPIVLKSNSPELKTLADDFLTVGLVDKVSEVNFDVAVSGPLGSQLLLWEVATVVAAKLLGVNPFDQPDVESAKVASRAFLENKSANQSSLFTESGIEVFARNLDLGPSSTLREALRLFLDSADKDSYLAIHAYLDRNRDVAYEKLRVVIAGISARPTTFGWGPRFLHSTGQYHKGGPAQGVFLQLIGMEGEDIPVPGRDFGFAELMNSQAVGDANVLSSAGRPVLTLRFADKENALALIQKLIEAN</sequence>
<organism evidence="4">
    <name type="scientific">freshwater metagenome</name>
    <dbReference type="NCBI Taxonomy" id="449393"/>
    <lineage>
        <taxon>unclassified sequences</taxon>
        <taxon>metagenomes</taxon>
        <taxon>ecological metagenomes</taxon>
    </lineage>
</organism>
<reference evidence="4" key="1">
    <citation type="submission" date="2020-05" db="EMBL/GenBank/DDBJ databases">
        <authorList>
            <person name="Chiriac C."/>
            <person name="Salcher M."/>
            <person name="Ghai R."/>
            <person name="Kavagutti S V."/>
        </authorList>
    </citation>
    <scope>NUCLEOTIDE SEQUENCE</scope>
</reference>
<dbReference type="PRINTS" id="PR00662">
    <property type="entry name" value="G6PISOMERASE"/>
</dbReference>
<proteinExistence type="predicted"/>
<dbReference type="SUPFAM" id="SSF53697">
    <property type="entry name" value="SIS domain"/>
    <property type="match status" value="1"/>
</dbReference>
<keyword evidence="1" id="KW-0312">Gluconeogenesis</keyword>
<dbReference type="Gene3D" id="3.40.50.10490">
    <property type="entry name" value="Glucose-6-phosphate isomerase like protein, domain 1"/>
    <property type="match status" value="3"/>
</dbReference>
<dbReference type="InterPro" id="IPR001672">
    <property type="entry name" value="G6P_Isomerase"/>
</dbReference>
<dbReference type="GO" id="GO:0006094">
    <property type="term" value="P:gluconeogenesis"/>
    <property type="evidence" value="ECO:0007669"/>
    <property type="project" value="UniProtKB-KW"/>
</dbReference>
<dbReference type="AlphaFoldDB" id="A0A6J6DFG6"/>
<dbReference type="PANTHER" id="PTHR11469">
    <property type="entry name" value="GLUCOSE-6-PHOSPHATE ISOMERASE"/>
    <property type="match status" value="1"/>
</dbReference>
<dbReference type="PROSITE" id="PS51463">
    <property type="entry name" value="P_GLUCOSE_ISOMERASE_3"/>
    <property type="match status" value="1"/>
</dbReference>
<gene>
    <name evidence="4" type="ORF">UFOPK1639_00494</name>
</gene>
<dbReference type="GO" id="GO:0005829">
    <property type="term" value="C:cytosol"/>
    <property type="evidence" value="ECO:0007669"/>
    <property type="project" value="TreeGrafter"/>
</dbReference>
<dbReference type="GO" id="GO:0051156">
    <property type="term" value="P:glucose 6-phosphate metabolic process"/>
    <property type="evidence" value="ECO:0007669"/>
    <property type="project" value="TreeGrafter"/>
</dbReference>
<accession>A0A6J6DFG6</accession>
<keyword evidence="2" id="KW-0324">Glycolysis</keyword>
<dbReference type="GO" id="GO:0004347">
    <property type="term" value="F:glucose-6-phosphate isomerase activity"/>
    <property type="evidence" value="ECO:0007669"/>
    <property type="project" value="InterPro"/>
</dbReference>